<evidence type="ECO:0000256" key="1">
    <source>
        <dbReference type="SAM" id="MobiDB-lite"/>
    </source>
</evidence>
<dbReference type="GO" id="GO:0005740">
    <property type="term" value="C:mitochondrial envelope"/>
    <property type="evidence" value="ECO:0007669"/>
    <property type="project" value="TreeGrafter"/>
</dbReference>
<evidence type="ECO:0008006" key="4">
    <source>
        <dbReference type="Google" id="ProtNLM"/>
    </source>
</evidence>
<evidence type="ECO:0000313" key="3">
    <source>
        <dbReference type="Proteomes" id="UP000722485"/>
    </source>
</evidence>
<accession>A0A9P5GXD2</accession>
<feature type="region of interest" description="Disordered" evidence="1">
    <location>
        <begin position="701"/>
        <end position="751"/>
    </location>
</feature>
<dbReference type="PANTHER" id="PTHR31014:SF0">
    <property type="entry name" value="MITOCHONDRIAL TRANSLATION SYSTEM COMPONENT PET127-RELATED"/>
    <property type="match status" value="1"/>
</dbReference>
<dbReference type="InterPro" id="IPR013943">
    <property type="entry name" value="Pet127"/>
</dbReference>
<keyword evidence="3" id="KW-1185">Reference proteome</keyword>
<evidence type="ECO:0000313" key="2">
    <source>
        <dbReference type="EMBL" id="KAF7542514.1"/>
    </source>
</evidence>
<proteinExistence type="predicted"/>
<dbReference type="PANTHER" id="PTHR31014">
    <property type="entry name" value="MITOCHONDRIAL TRANSLATION SYSTEM COMPONENT PET127-RELATED"/>
    <property type="match status" value="1"/>
</dbReference>
<protein>
    <recommendedName>
        <fullName evidence="4">Pet127-domain-containing protein</fullName>
    </recommendedName>
</protein>
<comment type="caution">
    <text evidence="2">The sequence shown here is derived from an EMBL/GenBank/DDBJ whole genome shotgun (WGS) entry which is preliminary data.</text>
</comment>
<dbReference type="OrthoDB" id="10249045at2759"/>
<feature type="region of interest" description="Disordered" evidence="1">
    <location>
        <begin position="470"/>
        <end position="498"/>
    </location>
</feature>
<feature type="compositionally biased region" description="Polar residues" evidence="1">
    <location>
        <begin position="719"/>
        <end position="744"/>
    </location>
</feature>
<dbReference type="GO" id="GO:0000964">
    <property type="term" value="P:mitochondrial RNA 5'-end processing"/>
    <property type="evidence" value="ECO:0007669"/>
    <property type="project" value="TreeGrafter"/>
</dbReference>
<dbReference type="Pfam" id="PF08634">
    <property type="entry name" value="Pet127"/>
    <property type="match status" value="1"/>
</dbReference>
<name>A0A9P5GXD2_9HYPO</name>
<feature type="region of interest" description="Disordered" evidence="1">
    <location>
        <begin position="560"/>
        <end position="598"/>
    </location>
</feature>
<feature type="region of interest" description="Disordered" evidence="1">
    <location>
        <begin position="1"/>
        <end position="55"/>
    </location>
</feature>
<feature type="compositionally biased region" description="Basic and acidic residues" evidence="1">
    <location>
        <begin position="1"/>
        <end position="10"/>
    </location>
</feature>
<feature type="compositionally biased region" description="Basic residues" evidence="1">
    <location>
        <begin position="42"/>
        <end position="51"/>
    </location>
</feature>
<feature type="region of interest" description="Disordered" evidence="1">
    <location>
        <begin position="616"/>
        <end position="646"/>
    </location>
</feature>
<feature type="compositionally biased region" description="Polar residues" evidence="1">
    <location>
        <begin position="633"/>
        <end position="642"/>
    </location>
</feature>
<reference evidence="2" key="1">
    <citation type="submission" date="2020-03" db="EMBL/GenBank/DDBJ databases">
        <title>Draft Genome Sequence of Cylindrodendrum hubeiense.</title>
        <authorList>
            <person name="Buettner E."/>
            <person name="Kellner H."/>
        </authorList>
    </citation>
    <scope>NUCLEOTIDE SEQUENCE</scope>
    <source>
        <strain evidence="2">IHI 201604</strain>
    </source>
</reference>
<organism evidence="2 3">
    <name type="scientific">Cylindrodendrum hubeiense</name>
    <dbReference type="NCBI Taxonomy" id="595255"/>
    <lineage>
        <taxon>Eukaryota</taxon>
        <taxon>Fungi</taxon>
        <taxon>Dikarya</taxon>
        <taxon>Ascomycota</taxon>
        <taxon>Pezizomycotina</taxon>
        <taxon>Sordariomycetes</taxon>
        <taxon>Hypocreomycetidae</taxon>
        <taxon>Hypocreales</taxon>
        <taxon>Nectriaceae</taxon>
        <taxon>Cylindrodendrum</taxon>
    </lineage>
</organism>
<dbReference type="Proteomes" id="UP000722485">
    <property type="component" value="Unassembled WGS sequence"/>
</dbReference>
<sequence>MWTSLREKLQQEASVSQQDPFHHNVPFIQSAAPTTQKATLAKPKRKNKKKKRDPELVVNTIRPRNLKLTPVEEDQPPDVPKLAHDLDRVLFNPGVYDLQDPRSRVFNFDPHLASIMPVKDFDFNALKQYVTSSKDMKLRDLCAKHGKKYCGSTSSMTAMLSHFHFLLSAWRKPNFNTLTRSFSVEFESFTKITRAPAAAFAHFKDGVYAIDADKKFDTANILSMLGKSMEKLLTLPKEEFEKYSRTRSHQLSEEEKNAEEGFHYTTLGDFLMRSQLDAHDPRLPGTGMFDLKTRAVVSIRMDVSDYEKGVGYEIRNRTGQWQSYEREYYDMIRSAFLKYSLQVRMGRMDGIFVAFHNTERIFGFQYISLSEMDYALHGTWDFDVGDHEFKASLSLLNDLLDRAAKRFPGRSLRLHVETRETNPPLTYFFAEPVDDVDIARIQEHGKKSVEKFETEILGLVRKEYEAQSAQLDRDMAEVDQDQQDQAAQQDDSQDLQGQSAWDELMSKVDETVENDALGLQTVKDAIHEALEQSGLLRGKSDTQKESYLDALVEALTAELSEGKDTNEASIEEQQTHNDEQQGTNLLDVDGGPDEGLKASGELPFDREVTHQIDEAVLPSTESPDDVTHGAESSEVTVGTTTNDIEDSDARTADLADEEAQSNNDMVSDSSLKDLIMKVARGVNHKSSNMGTFEQVLSELAVESNQPDADRSEGEDILDSDQTQPTEGSRQTEQPDAEINSNTTEIPDEDYTERELLGMYVTVQNKIRGETVDRVCSDPHTKYKNDWTVEYNITELPEERARRIHQQIKRRRMDTFKQDPETRSRLWHNLWGGGLERKVMASKKFRESVNLHDAGNPVKVAWDKKPIQADVKPESERSSNPE</sequence>
<feature type="compositionally biased region" description="Low complexity" evidence="1">
    <location>
        <begin position="483"/>
        <end position="498"/>
    </location>
</feature>
<dbReference type="AlphaFoldDB" id="A0A9P5GXD2"/>
<gene>
    <name evidence="2" type="ORF">G7Z17_g11502</name>
</gene>
<dbReference type="EMBL" id="JAANBB010000438">
    <property type="protein sequence ID" value="KAF7542514.1"/>
    <property type="molecule type" value="Genomic_DNA"/>
</dbReference>